<reference evidence="1" key="1">
    <citation type="submission" date="2021-03" db="EMBL/GenBank/DDBJ databases">
        <title>Draft genome sequence of rust myrtle Austropuccinia psidii MF-1, a brazilian biotype.</title>
        <authorList>
            <person name="Quecine M.C."/>
            <person name="Pachon D.M.R."/>
            <person name="Bonatelli M.L."/>
            <person name="Correr F.H."/>
            <person name="Franceschini L.M."/>
            <person name="Leite T.F."/>
            <person name="Margarido G.R.A."/>
            <person name="Almeida C.A."/>
            <person name="Ferrarezi J.A."/>
            <person name="Labate C.A."/>
        </authorList>
    </citation>
    <scope>NUCLEOTIDE SEQUENCE</scope>
    <source>
        <strain evidence="1">MF-1</strain>
    </source>
</reference>
<dbReference type="EMBL" id="AVOT02056060">
    <property type="protein sequence ID" value="MBW0550487.1"/>
    <property type="molecule type" value="Genomic_DNA"/>
</dbReference>
<keyword evidence="2" id="KW-1185">Reference proteome</keyword>
<comment type="caution">
    <text evidence="1">The sequence shown here is derived from an EMBL/GenBank/DDBJ whole genome shotgun (WGS) entry which is preliminary data.</text>
</comment>
<evidence type="ECO:0000313" key="2">
    <source>
        <dbReference type="Proteomes" id="UP000765509"/>
    </source>
</evidence>
<dbReference type="AlphaFoldDB" id="A0A9Q3IV31"/>
<gene>
    <name evidence="1" type="ORF">O181_090202</name>
</gene>
<dbReference type="Proteomes" id="UP000765509">
    <property type="component" value="Unassembled WGS sequence"/>
</dbReference>
<accession>A0A9Q3IV31</accession>
<organism evidence="1 2">
    <name type="scientific">Austropuccinia psidii MF-1</name>
    <dbReference type="NCBI Taxonomy" id="1389203"/>
    <lineage>
        <taxon>Eukaryota</taxon>
        <taxon>Fungi</taxon>
        <taxon>Dikarya</taxon>
        <taxon>Basidiomycota</taxon>
        <taxon>Pucciniomycotina</taxon>
        <taxon>Pucciniomycetes</taxon>
        <taxon>Pucciniales</taxon>
        <taxon>Sphaerophragmiaceae</taxon>
        <taxon>Austropuccinia</taxon>
    </lineage>
</organism>
<sequence length="126" mass="13773">MSHTYVPAQAHATKTAPAHAHAHVSPSNGLCHLTLGPHMLCLCVHVAHPNPLPLRRAPTISPTHGELYHGYPKLGQNIICPWFACHRHIHAPMGFCGGLHQCHPLRQSPFMDDVGSHTPLLYIKTG</sequence>
<name>A0A9Q3IV31_9BASI</name>
<proteinExistence type="predicted"/>
<protein>
    <submittedName>
        <fullName evidence="1">Uncharacterized protein</fullName>
    </submittedName>
</protein>
<evidence type="ECO:0000313" key="1">
    <source>
        <dbReference type="EMBL" id="MBW0550487.1"/>
    </source>
</evidence>